<accession>A0A8S5NI93</accession>
<sequence>MYTLQLYCYIFSNKCQMTLSLLLSLLRIAYKFI</sequence>
<evidence type="ECO:0000313" key="1">
    <source>
        <dbReference type="EMBL" id="DAD94393.1"/>
    </source>
</evidence>
<reference evidence="1" key="1">
    <citation type="journal article" date="2021" name="Proc. Natl. Acad. Sci. U.S.A.">
        <title>A Catalog of Tens of Thousands of Viruses from Human Metagenomes Reveals Hidden Associations with Chronic Diseases.</title>
        <authorList>
            <person name="Tisza M.J."/>
            <person name="Buck C.B."/>
        </authorList>
    </citation>
    <scope>NUCLEOTIDE SEQUENCE</scope>
    <source>
        <strain evidence="1">CttFh17</strain>
    </source>
</reference>
<name>A0A8S5NI93_9CAUD</name>
<protein>
    <submittedName>
        <fullName evidence="1">Uncharacterized protein</fullName>
    </submittedName>
</protein>
<dbReference type="EMBL" id="BK015176">
    <property type="protein sequence ID" value="DAD94393.1"/>
    <property type="molecule type" value="Genomic_DNA"/>
</dbReference>
<proteinExistence type="predicted"/>
<organism evidence="1">
    <name type="scientific">Siphoviridae sp. cttFh17</name>
    <dbReference type="NCBI Taxonomy" id="2826491"/>
    <lineage>
        <taxon>Viruses</taxon>
        <taxon>Duplodnaviria</taxon>
        <taxon>Heunggongvirae</taxon>
        <taxon>Uroviricota</taxon>
        <taxon>Caudoviricetes</taxon>
    </lineage>
</organism>